<proteinExistence type="predicted"/>
<evidence type="ECO:0000313" key="4">
    <source>
        <dbReference type="Proteomes" id="UP000316343"/>
    </source>
</evidence>
<keyword evidence="1" id="KW-0175">Coiled coil</keyword>
<organism evidence="3 4">
    <name type="scientific">Erythrobacter insulae</name>
    <dbReference type="NCBI Taxonomy" id="2584124"/>
    <lineage>
        <taxon>Bacteria</taxon>
        <taxon>Pseudomonadati</taxon>
        <taxon>Pseudomonadota</taxon>
        <taxon>Alphaproteobacteria</taxon>
        <taxon>Sphingomonadales</taxon>
        <taxon>Erythrobacteraceae</taxon>
        <taxon>Erythrobacter/Porphyrobacter group</taxon>
        <taxon>Erythrobacter</taxon>
    </lineage>
</organism>
<dbReference type="EMBL" id="VHJK01000001">
    <property type="protein sequence ID" value="TRD11605.1"/>
    <property type="molecule type" value="Genomic_DNA"/>
</dbReference>
<evidence type="ECO:0000256" key="1">
    <source>
        <dbReference type="SAM" id="Coils"/>
    </source>
</evidence>
<keyword evidence="2" id="KW-0732">Signal</keyword>
<feature type="chain" id="PRO_5022019897" evidence="2">
    <location>
        <begin position="25"/>
        <end position="471"/>
    </location>
</feature>
<dbReference type="OrthoDB" id="5297564at2"/>
<reference evidence="3 4" key="1">
    <citation type="submission" date="2019-06" db="EMBL/GenBank/DDBJ databases">
        <title>Erythrobacter insulae sp. nov., isolated from a tidal flat.</title>
        <authorList>
            <person name="Yoon J.-H."/>
        </authorList>
    </citation>
    <scope>NUCLEOTIDE SEQUENCE [LARGE SCALE GENOMIC DNA]</scope>
    <source>
        <strain evidence="3 4">JBTF-M21</strain>
    </source>
</reference>
<feature type="coiled-coil region" evidence="1">
    <location>
        <begin position="40"/>
        <end position="74"/>
    </location>
</feature>
<feature type="signal peptide" evidence="2">
    <location>
        <begin position="1"/>
        <end position="24"/>
    </location>
</feature>
<keyword evidence="4" id="KW-1185">Reference proteome</keyword>
<protein>
    <submittedName>
        <fullName evidence="3">Transporter</fullName>
    </submittedName>
</protein>
<dbReference type="Proteomes" id="UP000316343">
    <property type="component" value="Unassembled WGS sequence"/>
</dbReference>
<evidence type="ECO:0000256" key="2">
    <source>
        <dbReference type="SAM" id="SignalP"/>
    </source>
</evidence>
<accession>A0A547PBU3</accession>
<comment type="caution">
    <text evidence="3">The sequence shown here is derived from an EMBL/GenBank/DDBJ whole genome shotgun (WGS) entry which is preliminary data.</text>
</comment>
<dbReference type="AlphaFoldDB" id="A0A547PBU3"/>
<sequence>MAFNVIKYSLLTGGCLLAVTGTPAALLAQETADPTAPDSQLEAAIELDELRGKVSDLERRDAESQARIDALEARLSTLSDLANRLPRIEGEPLAPDDLVTMRGRYRPPSGFARPADPAWAFVLPQTEVTQSVSGQIPDINKGDQEDEGDTLKEPAQTQAVADVTEQQQGSFGSRLSFELGLGYTHFDDARINLDGFLALDAIFLGTISIDQVTADILTFDPTIRYGVNDKLTFDASVPFLYRTSNFQSGGAGGAAGELIEETVDASGLGDVSVGASYRIARETQGRPDIVFSARGKFPTGRDPFGVEFIEVPNSEGNLQVPEDLATGSGVYGVSAGVSVLKTLDPMIVFGNMTYFYNIPRSFGDIDENPGDQPGRVDVGNAFQFGAGLAFALNDQSSISMSYSQRLVERTRIRLDGEEWRRIVGSQANVALANFGATFALSDQLTLVTNVGIGLTDDSPDMAINIRIPMRF</sequence>
<gene>
    <name evidence="3" type="ORF">FGU71_06830</name>
</gene>
<dbReference type="SUPFAM" id="SSF56935">
    <property type="entry name" value="Porins"/>
    <property type="match status" value="1"/>
</dbReference>
<dbReference type="RefSeq" id="WP_142787879.1">
    <property type="nucleotide sequence ID" value="NZ_VHJK01000001.1"/>
</dbReference>
<name>A0A547PBU3_9SPHN</name>
<evidence type="ECO:0000313" key="3">
    <source>
        <dbReference type="EMBL" id="TRD11605.1"/>
    </source>
</evidence>